<organism evidence="2 3">
    <name type="scientific">Rhodocollybia butyracea</name>
    <dbReference type="NCBI Taxonomy" id="206335"/>
    <lineage>
        <taxon>Eukaryota</taxon>
        <taxon>Fungi</taxon>
        <taxon>Dikarya</taxon>
        <taxon>Basidiomycota</taxon>
        <taxon>Agaricomycotina</taxon>
        <taxon>Agaricomycetes</taxon>
        <taxon>Agaricomycetidae</taxon>
        <taxon>Agaricales</taxon>
        <taxon>Marasmiineae</taxon>
        <taxon>Omphalotaceae</taxon>
        <taxon>Rhodocollybia</taxon>
    </lineage>
</organism>
<keyword evidence="1" id="KW-0472">Membrane</keyword>
<feature type="transmembrane region" description="Helical" evidence="1">
    <location>
        <begin position="16"/>
        <end position="37"/>
    </location>
</feature>
<dbReference type="Proteomes" id="UP000772434">
    <property type="component" value="Unassembled WGS sequence"/>
</dbReference>
<protein>
    <submittedName>
        <fullName evidence="2">Uncharacterized protein</fullName>
    </submittedName>
</protein>
<sequence>MHVQILSAVDSFLPHGFIYISLLPVLYPRTLLPWFFTFCRRQLKCMHSLSVHLMVPSTTSYLLPFLTSDKMPSFTSLP</sequence>
<evidence type="ECO:0000256" key="1">
    <source>
        <dbReference type="SAM" id="Phobius"/>
    </source>
</evidence>
<evidence type="ECO:0000313" key="3">
    <source>
        <dbReference type="Proteomes" id="UP000772434"/>
    </source>
</evidence>
<gene>
    <name evidence="2" type="ORF">BDP27DRAFT_1322215</name>
</gene>
<keyword evidence="1" id="KW-1133">Transmembrane helix</keyword>
<comment type="caution">
    <text evidence="2">The sequence shown here is derived from an EMBL/GenBank/DDBJ whole genome shotgun (WGS) entry which is preliminary data.</text>
</comment>
<accession>A0A9P5PSH7</accession>
<reference evidence="2" key="1">
    <citation type="submission" date="2020-11" db="EMBL/GenBank/DDBJ databases">
        <authorList>
            <consortium name="DOE Joint Genome Institute"/>
            <person name="Ahrendt S."/>
            <person name="Riley R."/>
            <person name="Andreopoulos W."/>
            <person name="Labutti K."/>
            <person name="Pangilinan J."/>
            <person name="Ruiz-Duenas F.J."/>
            <person name="Barrasa J.M."/>
            <person name="Sanchez-Garcia M."/>
            <person name="Camarero S."/>
            <person name="Miyauchi S."/>
            <person name="Serrano A."/>
            <person name="Linde D."/>
            <person name="Babiker R."/>
            <person name="Drula E."/>
            <person name="Ayuso-Fernandez I."/>
            <person name="Pacheco R."/>
            <person name="Padilla G."/>
            <person name="Ferreira P."/>
            <person name="Barriuso J."/>
            <person name="Kellner H."/>
            <person name="Castanera R."/>
            <person name="Alfaro M."/>
            <person name="Ramirez L."/>
            <person name="Pisabarro A.G."/>
            <person name="Kuo A."/>
            <person name="Tritt A."/>
            <person name="Lipzen A."/>
            <person name="He G."/>
            <person name="Yan M."/>
            <person name="Ng V."/>
            <person name="Cullen D."/>
            <person name="Martin F."/>
            <person name="Rosso M.-N."/>
            <person name="Henrissat B."/>
            <person name="Hibbett D."/>
            <person name="Martinez A.T."/>
            <person name="Grigoriev I.V."/>
        </authorList>
    </citation>
    <scope>NUCLEOTIDE SEQUENCE</scope>
    <source>
        <strain evidence="2">AH 40177</strain>
    </source>
</reference>
<proteinExistence type="predicted"/>
<dbReference type="EMBL" id="JADNRY010000032">
    <property type="protein sequence ID" value="KAF9071489.1"/>
    <property type="molecule type" value="Genomic_DNA"/>
</dbReference>
<keyword evidence="1" id="KW-0812">Transmembrane</keyword>
<name>A0A9P5PSH7_9AGAR</name>
<evidence type="ECO:0000313" key="2">
    <source>
        <dbReference type="EMBL" id="KAF9071489.1"/>
    </source>
</evidence>
<feature type="non-terminal residue" evidence="2">
    <location>
        <position position="78"/>
    </location>
</feature>
<keyword evidence="3" id="KW-1185">Reference proteome</keyword>
<dbReference type="AlphaFoldDB" id="A0A9P5PSH7"/>